<feature type="non-terminal residue" evidence="2">
    <location>
        <position position="356"/>
    </location>
</feature>
<protein>
    <submittedName>
        <fullName evidence="2">Uncharacterized protein</fullName>
    </submittedName>
</protein>
<proteinExistence type="predicted"/>
<evidence type="ECO:0000313" key="3">
    <source>
        <dbReference type="Proteomes" id="UP001194468"/>
    </source>
</evidence>
<dbReference type="Proteomes" id="UP001194468">
    <property type="component" value="Unassembled WGS sequence"/>
</dbReference>
<keyword evidence="3" id="KW-1185">Reference proteome</keyword>
<reference evidence="2" key="2">
    <citation type="journal article" date="2020" name="Nat. Commun.">
        <title>Large-scale genome sequencing of mycorrhizal fungi provides insights into the early evolution of symbiotic traits.</title>
        <authorList>
            <person name="Miyauchi S."/>
            <person name="Kiss E."/>
            <person name="Kuo A."/>
            <person name="Drula E."/>
            <person name="Kohler A."/>
            <person name="Sanchez-Garcia M."/>
            <person name="Morin E."/>
            <person name="Andreopoulos B."/>
            <person name="Barry K.W."/>
            <person name="Bonito G."/>
            <person name="Buee M."/>
            <person name="Carver A."/>
            <person name="Chen C."/>
            <person name="Cichocki N."/>
            <person name="Clum A."/>
            <person name="Culley D."/>
            <person name="Crous P.W."/>
            <person name="Fauchery L."/>
            <person name="Girlanda M."/>
            <person name="Hayes R.D."/>
            <person name="Keri Z."/>
            <person name="LaButti K."/>
            <person name="Lipzen A."/>
            <person name="Lombard V."/>
            <person name="Magnuson J."/>
            <person name="Maillard F."/>
            <person name="Murat C."/>
            <person name="Nolan M."/>
            <person name="Ohm R.A."/>
            <person name="Pangilinan J."/>
            <person name="Pereira M.F."/>
            <person name="Perotto S."/>
            <person name="Peter M."/>
            <person name="Pfister S."/>
            <person name="Riley R."/>
            <person name="Sitrit Y."/>
            <person name="Stielow J.B."/>
            <person name="Szollosi G."/>
            <person name="Zifcakova L."/>
            <person name="Stursova M."/>
            <person name="Spatafora J.W."/>
            <person name="Tedersoo L."/>
            <person name="Vaario L.M."/>
            <person name="Yamada A."/>
            <person name="Yan M."/>
            <person name="Wang P."/>
            <person name="Xu J."/>
            <person name="Bruns T."/>
            <person name="Baldrian P."/>
            <person name="Vilgalys R."/>
            <person name="Dunand C."/>
            <person name="Henrissat B."/>
            <person name="Grigoriev I.V."/>
            <person name="Hibbett D."/>
            <person name="Nagy L.G."/>
            <person name="Martin F.M."/>
        </authorList>
    </citation>
    <scope>NUCLEOTIDE SEQUENCE</scope>
    <source>
        <strain evidence="2">BED1</strain>
    </source>
</reference>
<evidence type="ECO:0000256" key="1">
    <source>
        <dbReference type="SAM" id="MobiDB-lite"/>
    </source>
</evidence>
<organism evidence="2 3">
    <name type="scientific">Boletus edulis BED1</name>
    <dbReference type="NCBI Taxonomy" id="1328754"/>
    <lineage>
        <taxon>Eukaryota</taxon>
        <taxon>Fungi</taxon>
        <taxon>Dikarya</taxon>
        <taxon>Basidiomycota</taxon>
        <taxon>Agaricomycotina</taxon>
        <taxon>Agaricomycetes</taxon>
        <taxon>Agaricomycetidae</taxon>
        <taxon>Boletales</taxon>
        <taxon>Boletineae</taxon>
        <taxon>Boletaceae</taxon>
        <taxon>Boletoideae</taxon>
        <taxon>Boletus</taxon>
    </lineage>
</organism>
<accession>A0AAD4G7I5</accession>
<name>A0AAD4G7I5_BOLED</name>
<evidence type="ECO:0000313" key="2">
    <source>
        <dbReference type="EMBL" id="KAF8420927.1"/>
    </source>
</evidence>
<feature type="compositionally biased region" description="Polar residues" evidence="1">
    <location>
        <begin position="129"/>
        <end position="144"/>
    </location>
</feature>
<dbReference type="EMBL" id="WHUW01000149">
    <property type="protein sequence ID" value="KAF8420927.1"/>
    <property type="molecule type" value="Genomic_DNA"/>
</dbReference>
<dbReference type="AlphaFoldDB" id="A0AAD4G7I5"/>
<feature type="region of interest" description="Disordered" evidence="1">
    <location>
        <begin position="17"/>
        <end position="38"/>
    </location>
</feature>
<gene>
    <name evidence="2" type="ORF">L210DRAFT_875500</name>
</gene>
<sequence>MCDFKRIEDKKVVVPSRTISNPSPLKKAASNRHPGQTHTRTEIDGAMNHELAMARFLMQDLADHVLGHIVSTNLARDILQEFVHKKVIQVFDGTAPRNLKLPLDPKSDDAQRAVQQAFEHASRYDCIRDTQSGPGEPESSSTNTKGKGKQKEKEKTCSFNWTTFPTEPLREEALVSFLNDITDRAFAFAQPNLGVSSQELHHRFAAPEDKYHAVPLSYEPDGEDMRPDFLLLPIEAFSDDFKKVDPKYVNFTASRLVGESKNKDLAAGIEQMQRYARGLKRAQPWIYYVLGMTVTKDKAVFMRGEGSGMERLELMLTDGRGCIEFIRILLGLALADRVDLGHNPDVELKRREQACK</sequence>
<feature type="region of interest" description="Disordered" evidence="1">
    <location>
        <begin position="125"/>
        <end position="155"/>
    </location>
</feature>
<comment type="caution">
    <text evidence="2">The sequence shown here is derived from an EMBL/GenBank/DDBJ whole genome shotgun (WGS) entry which is preliminary data.</text>
</comment>
<reference evidence="2" key="1">
    <citation type="submission" date="2019-10" db="EMBL/GenBank/DDBJ databases">
        <authorList>
            <consortium name="DOE Joint Genome Institute"/>
            <person name="Kuo A."/>
            <person name="Miyauchi S."/>
            <person name="Kiss E."/>
            <person name="Drula E."/>
            <person name="Kohler A."/>
            <person name="Sanchez-Garcia M."/>
            <person name="Andreopoulos B."/>
            <person name="Barry K.W."/>
            <person name="Bonito G."/>
            <person name="Buee M."/>
            <person name="Carver A."/>
            <person name="Chen C."/>
            <person name="Cichocki N."/>
            <person name="Clum A."/>
            <person name="Culley D."/>
            <person name="Crous P.W."/>
            <person name="Fauchery L."/>
            <person name="Girlanda M."/>
            <person name="Hayes R."/>
            <person name="Keri Z."/>
            <person name="LaButti K."/>
            <person name="Lipzen A."/>
            <person name="Lombard V."/>
            <person name="Magnuson J."/>
            <person name="Maillard F."/>
            <person name="Morin E."/>
            <person name="Murat C."/>
            <person name="Nolan M."/>
            <person name="Ohm R."/>
            <person name="Pangilinan J."/>
            <person name="Pereira M."/>
            <person name="Perotto S."/>
            <person name="Peter M."/>
            <person name="Riley R."/>
            <person name="Sitrit Y."/>
            <person name="Stielow B."/>
            <person name="Szollosi G."/>
            <person name="Zifcakova L."/>
            <person name="Stursova M."/>
            <person name="Spatafora J.W."/>
            <person name="Tedersoo L."/>
            <person name="Vaario L.-M."/>
            <person name="Yamada A."/>
            <person name="Yan M."/>
            <person name="Wang P."/>
            <person name="Xu J."/>
            <person name="Bruns T."/>
            <person name="Baldrian P."/>
            <person name="Vilgalys R."/>
            <person name="Henrissat B."/>
            <person name="Grigoriev I.V."/>
            <person name="Hibbett D."/>
            <person name="Nagy L.G."/>
            <person name="Martin F.M."/>
        </authorList>
    </citation>
    <scope>NUCLEOTIDE SEQUENCE</scope>
    <source>
        <strain evidence="2">BED1</strain>
    </source>
</reference>